<keyword evidence="3" id="KW-0540">Nuclease</keyword>
<keyword evidence="2" id="KW-1277">Toxin-antitoxin system</keyword>
<protein>
    <submittedName>
        <fullName evidence="6">Uncharacterized protein with HEPN domain</fullName>
    </submittedName>
</protein>
<evidence type="ECO:0000256" key="4">
    <source>
        <dbReference type="ARBA" id="ARBA00022741"/>
    </source>
</evidence>
<proteinExistence type="predicted"/>
<dbReference type="Proteomes" id="UP000253529">
    <property type="component" value="Unassembled WGS sequence"/>
</dbReference>
<evidence type="ECO:0000256" key="3">
    <source>
        <dbReference type="ARBA" id="ARBA00022722"/>
    </source>
</evidence>
<dbReference type="InterPro" id="IPR051813">
    <property type="entry name" value="HepT_RNase_toxin"/>
</dbReference>
<evidence type="ECO:0000313" key="7">
    <source>
        <dbReference type="Proteomes" id="UP000253529"/>
    </source>
</evidence>
<keyword evidence="1" id="KW-0597">Phosphoprotein</keyword>
<dbReference type="EMBL" id="QNRK01000001">
    <property type="protein sequence ID" value="RBP18098.1"/>
    <property type="molecule type" value="Genomic_DNA"/>
</dbReference>
<name>A0A366FTZ8_9HYPH</name>
<gene>
    <name evidence="6" type="ORF">DFR50_10140</name>
</gene>
<dbReference type="PANTHER" id="PTHR34139">
    <property type="entry name" value="UPF0331 PROTEIN MJ0127"/>
    <property type="match status" value="1"/>
</dbReference>
<dbReference type="InterPro" id="IPR008201">
    <property type="entry name" value="HepT-like"/>
</dbReference>
<comment type="caution">
    <text evidence="6">The sequence shown here is derived from an EMBL/GenBank/DDBJ whole genome shotgun (WGS) entry which is preliminary data.</text>
</comment>
<dbReference type="GO" id="GO:0110001">
    <property type="term" value="C:toxin-antitoxin complex"/>
    <property type="evidence" value="ECO:0007669"/>
    <property type="project" value="InterPro"/>
</dbReference>
<dbReference type="GO" id="GO:0004540">
    <property type="term" value="F:RNA nuclease activity"/>
    <property type="evidence" value="ECO:0007669"/>
    <property type="project" value="InterPro"/>
</dbReference>
<dbReference type="RefSeq" id="WP_113887174.1">
    <property type="nucleotide sequence ID" value="NZ_QNRK01000001.1"/>
</dbReference>
<keyword evidence="7" id="KW-1185">Reference proteome</keyword>
<keyword evidence="4" id="KW-0547">Nucleotide-binding</keyword>
<evidence type="ECO:0000256" key="2">
    <source>
        <dbReference type="ARBA" id="ARBA00022649"/>
    </source>
</evidence>
<dbReference type="OrthoDB" id="4829434at2"/>
<evidence type="ECO:0000256" key="1">
    <source>
        <dbReference type="ARBA" id="ARBA00022553"/>
    </source>
</evidence>
<dbReference type="GO" id="GO:0000166">
    <property type="term" value="F:nucleotide binding"/>
    <property type="evidence" value="ECO:0007669"/>
    <property type="project" value="UniProtKB-KW"/>
</dbReference>
<keyword evidence="5" id="KW-0378">Hydrolase</keyword>
<reference evidence="6 7" key="1">
    <citation type="submission" date="2018-06" db="EMBL/GenBank/DDBJ databases">
        <title>Genomic Encyclopedia of Type Strains, Phase IV (KMG-IV): sequencing the most valuable type-strain genomes for metagenomic binning, comparative biology and taxonomic classification.</title>
        <authorList>
            <person name="Goeker M."/>
        </authorList>
    </citation>
    <scope>NUCLEOTIDE SEQUENCE [LARGE SCALE GENOMIC DNA]</scope>
    <source>
        <strain evidence="6 7">DSM 24875</strain>
    </source>
</reference>
<dbReference type="AlphaFoldDB" id="A0A366FTZ8"/>
<dbReference type="Pfam" id="PF01934">
    <property type="entry name" value="HepT-like"/>
    <property type="match status" value="1"/>
</dbReference>
<organism evidence="6 7">
    <name type="scientific">Roseiarcus fermentans</name>
    <dbReference type="NCBI Taxonomy" id="1473586"/>
    <lineage>
        <taxon>Bacteria</taxon>
        <taxon>Pseudomonadati</taxon>
        <taxon>Pseudomonadota</taxon>
        <taxon>Alphaproteobacteria</taxon>
        <taxon>Hyphomicrobiales</taxon>
        <taxon>Roseiarcaceae</taxon>
        <taxon>Roseiarcus</taxon>
    </lineage>
</organism>
<evidence type="ECO:0000256" key="5">
    <source>
        <dbReference type="ARBA" id="ARBA00022801"/>
    </source>
</evidence>
<evidence type="ECO:0000313" key="6">
    <source>
        <dbReference type="EMBL" id="RBP18098.1"/>
    </source>
</evidence>
<accession>A0A366FTZ8</accession>
<dbReference type="PANTHER" id="PTHR34139:SF1">
    <property type="entry name" value="RNASE MJ1380-RELATED"/>
    <property type="match status" value="1"/>
</dbReference>
<sequence length="119" mass="13988">MHSSASGAARYLHHMRHNIYLAQRFVHGLTYERFRNEDLYFYAVTRCLEIISEASRRVPPEIKQRHPDIPWMEMAAAGNIYRHDYEDVAQRLVWGTVEDRLPPLLAAVEQELRELGELP</sequence>
<dbReference type="GO" id="GO:0016787">
    <property type="term" value="F:hydrolase activity"/>
    <property type="evidence" value="ECO:0007669"/>
    <property type="project" value="UniProtKB-KW"/>
</dbReference>